<evidence type="ECO:0000313" key="6">
    <source>
        <dbReference type="Proteomes" id="UP000609121"/>
    </source>
</evidence>
<sequence>MIDTVLFDKDGTLFDFRATWGGWAASFLLDLSSDDPVKAAKMARSVGFDLQDRRFEEDSVLISGTPGDIVRRLLPHVPGVSAAGLVSRMNVMAAAVAQHEAVPLKPLLRDLHGRGLRLGVITNDARAPALAHLGAAGVVPFFDHVIGSDCGFGQKPGPGQILAFLEMTGADPARTVMVGDAPHDMIAARAAGCRRVAVLTGLATRAQLAPMASAVLADISGLPGWLESRSETRIDAA</sequence>
<dbReference type="EMBL" id="JACVXA010000013">
    <property type="protein sequence ID" value="MBE3637933.1"/>
    <property type="molecule type" value="Genomic_DNA"/>
</dbReference>
<comment type="similarity">
    <text evidence="3">Belongs to the HAD-like hydrolase superfamily. CbbY/CbbZ/Gph/YieH family.</text>
</comment>
<evidence type="ECO:0000256" key="3">
    <source>
        <dbReference type="ARBA" id="ARBA00006171"/>
    </source>
</evidence>
<gene>
    <name evidence="5" type="ORF">ICN82_06935</name>
</gene>
<dbReference type="GO" id="GO:0008967">
    <property type="term" value="F:phosphoglycolate phosphatase activity"/>
    <property type="evidence" value="ECO:0007669"/>
    <property type="project" value="UniProtKB-EC"/>
</dbReference>
<dbReference type="GO" id="GO:0005829">
    <property type="term" value="C:cytosol"/>
    <property type="evidence" value="ECO:0007669"/>
    <property type="project" value="TreeGrafter"/>
</dbReference>
<dbReference type="Proteomes" id="UP000609121">
    <property type="component" value="Unassembled WGS sequence"/>
</dbReference>
<dbReference type="InterPro" id="IPR036412">
    <property type="entry name" value="HAD-like_sf"/>
</dbReference>
<protein>
    <recommendedName>
        <fullName evidence="4">phosphoglycolate phosphatase</fullName>
        <ecNumber evidence="4">3.1.3.18</ecNumber>
    </recommendedName>
</protein>
<comment type="catalytic activity">
    <reaction evidence="1">
        <text>2-phosphoglycolate + H2O = glycolate + phosphate</text>
        <dbReference type="Rhea" id="RHEA:14369"/>
        <dbReference type="ChEBI" id="CHEBI:15377"/>
        <dbReference type="ChEBI" id="CHEBI:29805"/>
        <dbReference type="ChEBI" id="CHEBI:43474"/>
        <dbReference type="ChEBI" id="CHEBI:58033"/>
        <dbReference type="EC" id="3.1.3.18"/>
    </reaction>
</comment>
<dbReference type="GO" id="GO:0006281">
    <property type="term" value="P:DNA repair"/>
    <property type="evidence" value="ECO:0007669"/>
    <property type="project" value="TreeGrafter"/>
</dbReference>
<dbReference type="EC" id="3.1.3.18" evidence="4"/>
<comment type="caution">
    <text evidence="5">The sequence shown here is derived from an EMBL/GenBank/DDBJ whole genome shotgun (WGS) entry which is preliminary data.</text>
</comment>
<dbReference type="InterPro" id="IPR023198">
    <property type="entry name" value="PGP-like_dom2"/>
</dbReference>
<dbReference type="NCBIfam" id="TIGR01549">
    <property type="entry name" value="HAD-SF-IA-v1"/>
    <property type="match status" value="1"/>
</dbReference>
<dbReference type="Gene3D" id="3.40.50.1000">
    <property type="entry name" value="HAD superfamily/HAD-like"/>
    <property type="match status" value="1"/>
</dbReference>
<dbReference type="InterPro" id="IPR006439">
    <property type="entry name" value="HAD-SF_hydro_IA"/>
</dbReference>
<dbReference type="InterPro" id="IPR023214">
    <property type="entry name" value="HAD_sf"/>
</dbReference>
<evidence type="ECO:0000256" key="2">
    <source>
        <dbReference type="ARBA" id="ARBA00004818"/>
    </source>
</evidence>
<evidence type="ECO:0000313" key="5">
    <source>
        <dbReference type="EMBL" id="MBE3637933.1"/>
    </source>
</evidence>
<dbReference type="Pfam" id="PF00702">
    <property type="entry name" value="Hydrolase"/>
    <property type="match status" value="1"/>
</dbReference>
<dbReference type="PANTHER" id="PTHR43434">
    <property type="entry name" value="PHOSPHOGLYCOLATE PHOSPHATASE"/>
    <property type="match status" value="1"/>
</dbReference>
<organism evidence="5 6">
    <name type="scientific">Mangrovicoccus algicola</name>
    <dbReference type="NCBI Taxonomy" id="2771008"/>
    <lineage>
        <taxon>Bacteria</taxon>
        <taxon>Pseudomonadati</taxon>
        <taxon>Pseudomonadota</taxon>
        <taxon>Alphaproteobacteria</taxon>
        <taxon>Rhodobacterales</taxon>
        <taxon>Paracoccaceae</taxon>
        <taxon>Mangrovicoccus</taxon>
    </lineage>
</organism>
<dbReference type="SFLD" id="SFLDG01129">
    <property type="entry name" value="C1.5:_HAD__Beta-PGM__Phosphata"/>
    <property type="match status" value="1"/>
</dbReference>
<dbReference type="AlphaFoldDB" id="A0A8J7CZI5"/>
<dbReference type="SFLD" id="SFLDS00003">
    <property type="entry name" value="Haloacid_Dehalogenase"/>
    <property type="match status" value="1"/>
</dbReference>
<proteinExistence type="inferred from homology"/>
<evidence type="ECO:0000256" key="1">
    <source>
        <dbReference type="ARBA" id="ARBA00000830"/>
    </source>
</evidence>
<dbReference type="RefSeq" id="WP_193181098.1">
    <property type="nucleotide sequence ID" value="NZ_JACVXA010000013.1"/>
</dbReference>
<evidence type="ECO:0000256" key="4">
    <source>
        <dbReference type="ARBA" id="ARBA00013078"/>
    </source>
</evidence>
<dbReference type="InterPro" id="IPR050155">
    <property type="entry name" value="HAD-like_hydrolase_sf"/>
</dbReference>
<name>A0A8J7CZI5_9RHOB</name>
<dbReference type="PANTHER" id="PTHR43434:SF1">
    <property type="entry name" value="PHOSPHOGLYCOLATE PHOSPHATASE"/>
    <property type="match status" value="1"/>
</dbReference>
<reference evidence="5" key="1">
    <citation type="submission" date="2020-09" db="EMBL/GenBank/DDBJ databases">
        <title>A novel bacterium of genus Mangrovicoccus, isolated from South China Sea.</title>
        <authorList>
            <person name="Huang H."/>
            <person name="Mo K."/>
            <person name="Hu Y."/>
        </authorList>
    </citation>
    <scope>NUCLEOTIDE SEQUENCE</scope>
    <source>
        <strain evidence="5">HB182678</strain>
    </source>
</reference>
<keyword evidence="5" id="KW-0378">Hydrolase</keyword>
<dbReference type="PRINTS" id="PR00413">
    <property type="entry name" value="HADHALOGNASE"/>
</dbReference>
<dbReference type="Gene3D" id="1.10.150.240">
    <property type="entry name" value="Putative phosphatase, domain 2"/>
    <property type="match status" value="1"/>
</dbReference>
<accession>A0A8J7CZI5</accession>
<comment type="pathway">
    <text evidence="2">Organic acid metabolism; glycolate biosynthesis; glycolate from 2-phosphoglycolate: step 1/1.</text>
</comment>
<keyword evidence="6" id="KW-1185">Reference proteome</keyword>
<dbReference type="SUPFAM" id="SSF56784">
    <property type="entry name" value="HAD-like"/>
    <property type="match status" value="1"/>
</dbReference>